<dbReference type="Pfam" id="PF00201">
    <property type="entry name" value="UDPGT"/>
    <property type="match status" value="1"/>
</dbReference>
<dbReference type="GO" id="GO:0016757">
    <property type="term" value="F:glycosyltransferase activity"/>
    <property type="evidence" value="ECO:0007669"/>
    <property type="project" value="UniProtKB-KW"/>
</dbReference>
<dbReference type="PANTHER" id="PTHR48048">
    <property type="entry name" value="GLYCOSYLTRANSFERASE"/>
    <property type="match status" value="1"/>
</dbReference>
<comment type="caution">
    <text evidence="6">The sequence shown here is derived from an EMBL/GenBank/DDBJ whole genome shotgun (WGS) entry which is preliminary data.</text>
</comment>
<evidence type="ECO:0000256" key="2">
    <source>
        <dbReference type="ARBA" id="ARBA00022676"/>
    </source>
</evidence>
<evidence type="ECO:0000256" key="3">
    <source>
        <dbReference type="ARBA" id="ARBA00022679"/>
    </source>
</evidence>
<name>A0ABD1ZHS0_9MARC</name>
<keyword evidence="7" id="KW-1185">Reference proteome</keyword>
<dbReference type="InterPro" id="IPR002213">
    <property type="entry name" value="UDP_glucos_trans"/>
</dbReference>
<comment type="similarity">
    <text evidence="1 4">Belongs to the UDP-glycosyltransferase family.</text>
</comment>
<gene>
    <name evidence="6" type="ORF">R1flu_018623</name>
</gene>
<evidence type="ECO:0000313" key="6">
    <source>
        <dbReference type="EMBL" id="KAL2650495.1"/>
    </source>
</evidence>
<dbReference type="SUPFAM" id="SSF53756">
    <property type="entry name" value="UDP-Glycosyltransferase/glycogen phosphorylase"/>
    <property type="match status" value="1"/>
</dbReference>
<accession>A0ABD1ZHS0</accession>
<keyword evidence="2 4" id="KW-0328">Glycosyltransferase</keyword>
<evidence type="ECO:0000256" key="1">
    <source>
        <dbReference type="ARBA" id="ARBA00009995"/>
    </source>
</evidence>
<evidence type="ECO:0000256" key="4">
    <source>
        <dbReference type="RuleBase" id="RU003718"/>
    </source>
</evidence>
<dbReference type="FunFam" id="3.40.50.2000:FF:000056">
    <property type="entry name" value="Glycosyltransferase"/>
    <property type="match status" value="1"/>
</dbReference>
<dbReference type="InterPro" id="IPR050481">
    <property type="entry name" value="UDP-glycosyltransf_plant"/>
</dbReference>
<evidence type="ECO:0000256" key="5">
    <source>
        <dbReference type="RuleBase" id="RU362057"/>
    </source>
</evidence>
<dbReference type="Proteomes" id="UP001605036">
    <property type="component" value="Unassembled WGS sequence"/>
</dbReference>
<evidence type="ECO:0000313" key="7">
    <source>
        <dbReference type="Proteomes" id="UP001605036"/>
    </source>
</evidence>
<sequence length="501" mass="55644">MTSTGIVRDNDPNHSGNMKHALVIPLALQGHVAGTYRFALQLARRGVTITFVTMASDIPKMKAYEELQGLNFNLISYSPSLTPPSSAAKLSHIKDLIASTGVHFSPILEELKARQKVGLPGPTCVIYDWFFTWATDVAEQLNLPLYTFYSCGAILTRYLQEAPRLVSEEGPLRIKEDGTLQEFEGSLNIAGLPPLMMADLPMSVRHLPQTTVSMGKAMETAAVVIVNTFYELEYPQIDAIERRLEEQAFASGKKKTELFLVGPLSNITTFKDLTFTRVGAKPGLDTEGVESLQWLQSQPYQSVLFICMGSMNIWKPQQVYELALALEASEQRFLWVLPTGPHLSSLDAVLPTGFEQRMRRMGLVANGWVPQLQILTHPAVGGFLTHCGWNSLIESISSGVPLIYWPQGAEQHLNRRYFVDVLKIGVDIGPREVDSSLVRHEEFEKAFRLLMLKDEGKEIRSRVQELMLKARAAGTSGGPSSRALDELTKRIPGNYTSIPAQ</sequence>
<dbReference type="CDD" id="cd03784">
    <property type="entry name" value="GT1_Gtf-like"/>
    <property type="match status" value="1"/>
</dbReference>
<dbReference type="EMBL" id="JBHFFA010000001">
    <property type="protein sequence ID" value="KAL2650495.1"/>
    <property type="molecule type" value="Genomic_DNA"/>
</dbReference>
<organism evidence="6 7">
    <name type="scientific">Riccia fluitans</name>
    <dbReference type="NCBI Taxonomy" id="41844"/>
    <lineage>
        <taxon>Eukaryota</taxon>
        <taxon>Viridiplantae</taxon>
        <taxon>Streptophyta</taxon>
        <taxon>Embryophyta</taxon>
        <taxon>Marchantiophyta</taxon>
        <taxon>Marchantiopsida</taxon>
        <taxon>Marchantiidae</taxon>
        <taxon>Marchantiales</taxon>
        <taxon>Ricciaceae</taxon>
        <taxon>Riccia</taxon>
    </lineage>
</organism>
<protein>
    <recommendedName>
        <fullName evidence="5">Glycosyltransferase</fullName>
        <ecNumber evidence="5">2.4.1.-</ecNumber>
    </recommendedName>
</protein>
<dbReference type="InterPro" id="IPR035595">
    <property type="entry name" value="UDP_glycos_trans_CS"/>
</dbReference>
<dbReference type="PANTHER" id="PTHR48048:SF30">
    <property type="entry name" value="GLYCOSYLTRANSFERASE"/>
    <property type="match status" value="1"/>
</dbReference>
<dbReference type="AlphaFoldDB" id="A0ABD1ZHS0"/>
<reference evidence="6 7" key="1">
    <citation type="submission" date="2024-09" db="EMBL/GenBank/DDBJ databases">
        <title>Chromosome-scale assembly of Riccia fluitans.</title>
        <authorList>
            <person name="Paukszto L."/>
            <person name="Sawicki J."/>
            <person name="Karawczyk K."/>
            <person name="Piernik-Szablinska J."/>
            <person name="Szczecinska M."/>
            <person name="Mazdziarz M."/>
        </authorList>
    </citation>
    <scope>NUCLEOTIDE SEQUENCE [LARGE SCALE GENOMIC DNA]</scope>
    <source>
        <strain evidence="6">Rf_01</strain>
        <tissue evidence="6">Aerial parts of the thallus</tissue>
    </source>
</reference>
<dbReference type="EC" id="2.4.1.-" evidence="5"/>
<dbReference type="PROSITE" id="PS00375">
    <property type="entry name" value="UDPGT"/>
    <property type="match status" value="1"/>
</dbReference>
<proteinExistence type="inferred from homology"/>
<keyword evidence="3 4" id="KW-0808">Transferase</keyword>
<dbReference type="Gene3D" id="3.40.50.2000">
    <property type="entry name" value="Glycogen Phosphorylase B"/>
    <property type="match status" value="2"/>
</dbReference>